<name>A0A6J4PY21_9ACTN</name>
<protein>
    <submittedName>
        <fullName evidence="2">Uncharacterized protein</fullName>
    </submittedName>
</protein>
<dbReference type="EMBL" id="CADCUY010000445">
    <property type="protein sequence ID" value="CAA9422560.1"/>
    <property type="molecule type" value="Genomic_DNA"/>
</dbReference>
<sequence length="41" mass="3937">MVPLAASAPRLFGAAVEQVGRGASAHPGASRAGSVGPAEHV</sequence>
<feature type="region of interest" description="Disordered" evidence="1">
    <location>
        <begin position="19"/>
        <end position="41"/>
    </location>
</feature>
<evidence type="ECO:0000313" key="2">
    <source>
        <dbReference type="EMBL" id="CAA9422560.1"/>
    </source>
</evidence>
<gene>
    <name evidence="2" type="ORF">AVDCRST_MAG35-2087</name>
</gene>
<dbReference type="AlphaFoldDB" id="A0A6J4PY21"/>
<proteinExistence type="predicted"/>
<organism evidence="2">
    <name type="scientific">uncultured Quadrisphaera sp</name>
    <dbReference type="NCBI Taxonomy" id="904978"/>
    <lineage>
        <taxon>Bacteria</taxon>
        <taxon>Bacillati</taxon>
        <taxon>Actinomycetota</taxon>
        <taxon>Actinomycetes</taxon>
        <taxon>Kineosporiales</taxon>
        <taxon>Kineosporiaceae</taxon>
        <taxon>Quadrisphaera</taxon>
        <taxon>environmental samples</taxon>
    </lineage>
</organism>
<accession>A0A6J4PY21</accession>
<evidence type="ECO:0000256" key="1">
    <source>
        <dbReference type="SAM" id="MobiDB-lite"/>
    </source>
</evidence>
<reference evidence="2" key="1">
    <citation type="submission" date="2020-02" db="EMBL/GenBank/DDBJ databases">
        <authorList>
            <person name="Meier V. D."/>
        </authorList>
    </citation>
    <scope>NUCLEOTIDE SEQUENCE</scope>
    <source>
        <strain evidence="2">AVDCRST_MAG35</strain>
    </source>
</reference>